<keyword evidence="2" id="KW-1185">Reference proteome</keyword>
<evidence type="ECO:0000313" key="1">
    <source>
        <dbReference type="EMBL" id="KAL3275910.1"/>
    </source>
</evidence>
<dbReference type="EMBL" id="JABFTP020000083">
    <property type="protein sequence ID" value="KAL3275910.1"/>
    <property type="molecule type" value="Genomic_DNA"/>
</dbReference>
<reference evidence="1 2" key="1">
    <citation type="journal article" date="2021" name="BMC Biol.">
        <title>Horizontally acquired antibacterial genes associated with adaptive radiation of ladybird beetles.</title>
        <authorList>
            <person name="Li H.S."/>
            <person name="Tang X.F."/>
            <person name="Huang Y.H."/>
            <person name="Xu Z.Y."/>
            <person name="Chen M.L."/>
            <person name="Du X.Y."/>
            <person name="Qiu B.Y."/>
            <person name="Chen P.T."/>
            <person name="Zhang W."/>
            <person name="Slipinski A."/>
            <person name="Escalona H.E."/>
            <person name="Waterhouse R.M."/>
            <person name="Zwick A."/>
            <person name="Pang H."/>
        </authorList>
    </citation>
    <scope>NUCLEOTIDE SEQUENCE [LARGE SCALE GENOMIC DNA]</scope>
    <source>
        <strain evidence="1">SYSU2018</strain>
    </source>
</reference>
<sequence>MATRWNHVVSGMNKQKTKAGNVMKSCGTEGLDITELYSWSNADYVRFHYGLVVKRVIFVYVFFGRYFLNYVSICCNDNEYDLIIVPSDPVIVTDEGEGDAEDLRTSKLPNDVLGTLEVIPWRSISYPAIITDEGEGEAADLLTSKLLNDVLGTLEVILQTNLRTS</sequence>
<proteinExistence type="predicted"/>
<name>A0ABD2NAV0_9CUCU</name>
<accession>A0ABD2NAV0</accession>
<protein>
    <submittedName>
        <fullName evidence="1">Uncharacterized protein</fullName>
    </submittedName>
</protein>
<dbReference type="Proteomes" id="UP001516400">
    <property type="component" value="Unassembled WGS sequence"/>
</dbReference>
<comment type="caution">
    <text evidence="1">The sequence shown here is derived from an EMBL/GenBank/DDBJ whole genome shotgun (WGS) entry which is preliminary data.</text>
</comment>
<organism evidence="1 2">
    <name type="scientific">Cryptolaemus montrouzieri</name>
    <dbReference type="NCBI Taxonomy" id="559131"/>
    <lineage>
        <taxon>Eukaryota</taxon>
        <taxon>Metazoa</taxon>
        <taxon>Ecdysozoa</taxon>
        <taxon>Arthropoda</taxon>
        <taxon>Hexapoda</taxon>
        <taxon>Insecta</taxon>
        <taxon>Pterygota</taxon>
        <taxon>Neoptera</taxon>
        <taxon>Endopterygota</taxon>
        <taxon>Coleoptera</taxon>
        <taxon>Polyphaga</taxon>
        <taxon>Cucujiformia</taxon>
        <taxon>Coccinelloidea</taxon>
        <taxon>Coccinellidae</taxon>
        <taxon>Scymninae</taxon>
        <taxon>Scymnini</taxon>
        <taxon>Cryptolaemus</taxon>
    </lineage>
</organism>
<gene>
    <name evidence="1" type="ORF">HHI36_020645</name>
</gene>
<dbReference type="AlphaFoldDB" id="A0ABD2NAV0"/>
<evidence type="ECO:0000313" key="2">
    <source>
        <dbReference type="Proteomes" id="UP001516400"/>
    </source>
</evidence>